<protein>
    <submittedName>
        <fullName evidence="1">Uncharacterized protein</fullName>
    </submittedName>
</protein>
<gene>
    <name evidence="1" type="ORF">CK820_G0056500</name>
</gene>
<reference evidence="1 2" key="1">
    <citation type="submission" date="2017-12" db="EMBL/GenBank/DDBJ databases">
        <title>High-resolution comparative analysis of great ape genomes.</title>
        <authorList>
            <person name="Pollen A."/>
            <person name="Hastie A."/>
            <person name="Hormozdiari F."/>
            <person name="Dougherty M."/>
            <person name="Liu R."/>
            <person name="Chaisson M."/>
            <person name="Hoppe E."/>
            <person name="Hill C."/>
            <person name="Pang A."/>
            <person name="Hillier L."/>
            <person name="Baker C."/>
            <person name="Armstrong J."/>
            <person name="Shendure J."/>
            <person name="Paten B."/>
            <person name="Wilson R."/>
            <person name="Chao H."/>
            <person name="Schneider V."/>
            <person name="Ventura M."/>
            <person name="Kronenberg Z."/>
            <person name="Murali S."/>
            <person name="Gordon D."/>
            <person name="Cantsilieris S."/>
            <person name="Munson K."/>
            <person name="Nelson B."/>
            <person name="Raja A."/>
            <person name="Underwood J."/>
            <person name="Diekhans M."/>
            <person name="Fiddes I."/>
            <person name="Haussler D."/>
            <person name="Eichler E."/>
        </authorList>
    </citation>
    <scope>NUCLEOTIDE SEQUENCE [LARGE SCALE GENOMIC DNA]</scope>
    <source>
        <strain evidence="1">Yerkes chimp pedigree #C0471</strain>
    </source>
</reference>
<dbReference type="AlphaFoldDB" id="A0A2J8IK35"/>
<proteinExistence type="predicted"/>
<comment type="caution">
    <text evidence="1">The sequence shown here is derived from an EMBL/GenBank/DDBJ whole genome shotgun (WGS) entry which is preliminary data.</text>
</comment>
<evidence type="ECO:0000313" key="2">
    <source>
        <dbReference type="Proteomes" id="UP000236370"/>
    </source>
</evidence>
<name>A0A2J8IK35_PANTR</name>
<dbReference type="EMBL" id="NBAG03001674">
    <property type="protein sequence ID" value="PNI10879.1"/>
    <property type="molecule type" value="Genomic_DNA"/>
</dbReference>
<accession>A0A2J8IK35</accession>
<sequence>MAAPLLHTRLPGDAAASSSAVKTLGASRTGISNMRALENDFFNSPPRKTVRFGGTVTEVLLKYKKGETNDFELLKNQLLDPDIKNLKIGSSENIRHRMSLPSTLQQNFRTLNFGFIISQEGSFSPEEDGILDVNSFSQDHRSRLLVFMIFFFFF</sequence>
<dbReference type="Proteomes" id="UP000236370">
    <property type="component" value="Unassembled WGS sequence"/>
</dbReference>
<evidence type="ECO:0000313" key="1">
    <source>
        <dbReference type="EMBL" id="PNI10879.1"/>
    </source>
</evidence>
<organism evidence="1 2">
    <name type="scientific">Pan troglodytes</name>
    <name type="common">Chimpanzee</name>
    <dbReference type="NCBI Taxonomy" id="9598"/>
    <lineage>
        <taxon>Eukaryota</taxon>
        <taxon>Metazoa</taxon>
        <taxon>Chordata</taxon>
        <taxon>Craniata</taxon>
        <taxon>Vertebrata</taxon>
        <taxon>Euteleostomi</taxon>
        <taxon>Mammalia</taxon>
        <taxon>Eutheria</taxon>
        <taxon>Euarchontoglires</taxon>
        <taxon>Primates</taxon>
        <taxon>Haplorrhini</taxon>
        <taxon>Catarrhini</taxon>
        <taxon>Hominidae</taxon>
        <taxon>Pan</taxon>
    </lineage>
</organism>